<protein>
    <submittedName>
        <fullName evidence="1">Uncharacterized protein</fullName>
    </submittedName>
</protein>
<name>A0A3P6EQX4_BRAOL</name>
<evidence type="ECO:0000313" key="1">
    <source>
        <dbReference type="EMBL" id="VDD35975.1"/>
    </source>
</evidence>
<gene>
    <name evidence="1" type="ORF">BOLC7T41535H</name>
</gene>
<proteinExistence type="predicted"/>
<organism evidence="1">
    <name type="scientific">Brassica oleracea</name>
    <name type="common">Wild cabbage</name>
    <dbReference type="NCBI Taxonomy" id="3712"/>
    <lineage>
        <taxon>Eukaryota</taxon>
        <taxon>Viridiplantae</taxon>
        <taxon>Streptophyta</taxon>
        <taxon>Embryophyta</taxon>
        <taxon>Tracheophyta</taxon>
        <taxon>Spermatophyta</taxon>
        <taxon>Magnoliopsida</taxon>
        <taxon>eudicotyledons</taxon>
        <taxon>Gunneridae</taxon>
        <taxon>Pentapetalae</taxon>
        <taxon>rosids</taxon>
        <taxon>malvids</taxon>
        <taxon>Brassicales</taxon>
        <taxon>Brassicaceae</taxon>
        <taxon>Brassiceae</taxon>
        <taxon>Brassica</taxon>
    </lineage>
</organism>
<sequence>MSNSNVLLANLKAGCLSVASILSGVISVKVLCNSLSGFDVTRSQI</sequence>
<dbReference type="AlphaFoldDB" id="A0A3P6EQX4"/>
<dbReference type="EMBL" id="LR031876">
    <property type="protein sequence ID" value="VDD35975.1"/>
    <property type="molecule type" value="Genomic_DNA"/>
</dbReference>
<reference evidence="1" key="1">
    <citation type="submission" date="2018-11" db="EMBL/GenBank/DDBJ databases">
        <authorList>
            <consortium name="Genoscope - CEA"/>
            <person name="William W."/>
        </authorList>
    </citation>
    <scope>NUCLEOTIDE SEQUENCE</scope>
</reference>
<accession>A0A3P6EQX4</accession>